<evidence type="ECO:0000313" key="2">
    <source>
        <dbReference type="Proteomes" id="UP000729402"/>
    </source>
</evidence>
<sequence>MIPSPLGNIRAAQNPAPTRLLPTANRLSRLPLSLSLARSPSLFLSLSLRDAFFPRFPPSPPGSEERARRPGGCDWSLTCLAPDRRKGRGG</sequence>
<reference evidence="1" key="2">
    <citation type="submission" date="2021-02" db="EMBL/GenBank/DDBJ databases">
        <authorList>
            <person name="Kimball J.A."/>
            <person name="Haas M.W."/>
            <person name="Macchietto M."/>
            <person name="Kono T."/>
            <person name="Duquette J."/>
            <person name="Shao M."/>
        </authorList>
    </citation>
    <scope>NUCLEOTIDE SEQUENCE</scope>
    <source>
        <tissue evidence="1">Fresh leaf tissue</tissue>
    </source>
</reference>
<organism evidence="1 2">
    <name type="scientific">Zizania palustris</name>
    <name type="common">Northern wild rice</name>
    <dbReference type="NCBI Taxonomy" id="103762"/>
    <lineage>
        <taxon>Eukaryota</taxon>
        <taxon>Viridiplantae</taxon>
        <taxon>Streptophyta</taxon>
        <taxon>Embryophyta</taxon>
        <taxon>Tracheophyta</taxon>
        <taxon>Spermatophyta</taxon>
        <taxon>Magnoliopsida</taxon>
        <taxon>Liliopsida</taxon>
        <taxon>Poales</taxon>
        <taxon>Poaceae</taxon>
        <taxon>BOP clade</taxon>
        <taxon>Oryzoideae</taxon>
        <taxon>Oryzeae</taxon>
        <taxon>Zizaniinae</taxon>
        <taxon>Zizania</taxon>
    </lineage>
</organism>
<dbReference type="Proteomes" id="UP000729402">
    <property type="component" value="Unassembled WGS sequence"/>
</dbReference>
<dbReference type="AlphaFoldDB" id="A0A8J5T8X1"/>
<reference evidence="1" key="1">
    <citation type="journal article" date="2021" name="bioRxiv">
        <title>Whole Genome Assembly and Annotation of Northern Wild Rice, Zizania palustris L., Supports a Whole Genome Duplication in the Zizania Genus.</title>
        <authorList>
            <person name="Haas M."/>
            <person name="Kono T."/>
            <person name="Macchietto M."/>
            <person name="Millas R."/>
            <person name="McGilp L."/>
            <person name="Shao M."/>
            <person name="Duquette J."/>
            <person name="Hirsch C.N."/>
            <person name="Kimball J."/>
        </authorList>
    </citation>
    <scope>NUCLEOTIDE SEQUENCE</scope>
    <source>
        <tissue evidence="1">Fresh leaf tissue</tissue>
    </source>
</reference>
<keyword evidence="2" id="KW-1185">Reference proteome</keyword>
<name>A0A8J5T8X1_ZIZPA</name>
<evidence type="ECO:0000313" key="1">
    <source>
        <dbReference type="EMBL" id="KAG8072669.1"/>
    </source>
</evidence>
<protein>
    <submittedName>
        <fullName evidence="1">Uncharacterized protein</fullName>
    </submittedName>
</protein>
<dbReference type="EMBL" id="JAAALK010000283">
    <property type="protein sequence ID" value="KAG8072669.1"/>
    <property type="molecule type" value="Genomic_DNA"/>
</dbReference>
<accession>A0A8J5T8X1</accession>
<gene>
    <name evidence="1" type="ORF">GUJ93_ZPchr0006g42285</name>
</gene>
<comment type="caution">
    <text evidence="1">The sequence shown here is derived from an EMBL/GenBank/DDBJ whole genome shotgun (WGS) entry which is preliminary data.</text>
</comment>
<proteinExistence type="predicted"/>